<reference evidence="2" key="1">
    <citation type="submission" date="2022-11" db="UniProtKB">
        <authorList>
            <consortium name="WormBaseParasite"/>
        </authorList>
    </citation>
    <scope>IDENTIFICATION</scope>
</reference>
<protein>
    <submittedName>
        <fullName evidence="2">Methyltransferase type 11 domain-containing protein</fullName>
    </submittedName>
</protein>
<name>A0A915CHJ3_PARUN</name>
<dbReference type="WBParaSite" id="PgR170_g007_t01">
    <property type="protein sequence ID" value="PgR170_g007_t01"/>
    <property type="gene ID" value="PgR170_g007"/>
</dbReference>
<keyword evidence="1" id="KW-1185">Reference proteome</keyword>
<dbReference type="Proteomes" id="UP000887569">
    <property type="component" value="Unplaced"/>
</dbReference>
<proteinExistence type="predicted"/>
<dbReference type="AlphaFoldDB" id="A0A915CHJ3"/>
<evidence type="ECO:0000313" key="2">
    <source>
        <dbReference type="WBParaSite" id="PgR170_g007_t01"/>
    </source>
</evidence>
<evidence type="ECO:0000313" key="1">
    <source>
        <dbReference type="Proteomes" id="UP000887569"/>
    </source>
</evidence>
<organism evidence="1 2">
    <name type="scientific">Parascaris univalens</name>
    <name type="common">Nematode worm</name>
    <dbReference type="NCBI Taxonomy" id="6257"/>
    <lineage>
        <taxon>Eukaryota</taxon>
        <taxon>Metazoa</taxon>
        <taxon>Ecdysozoa</taxon>
        <taxon>Nematoda</taxon>
        <taxon>Chromadorea</taxon>
        <taxon>Rhabditida</taxon>
        <taxon>Spirurina</taxon>
        <taxon>Ascaridomorpha</taxon>
        <taxon>Ascaridoidea</taxon>
        <taxon>Ascarididae</taxon>
        <taxon>Parascaris</taxon>
    </lineage>
</organism>
<sequence>MVKVRFEKAEYEALKKFEKLHHQDIWTWIINKATEGIDTNKPLRILNISDEANIFALLLAEQMPTSKMICAMQSEMPSSIDLPTNVTVVNYKSDEELIAAGPVDVILISELTNDVGDLSELFNRMRKLFAGVGKLIILARPKNPPLPLPDVCLTLWRKVALTREEISEAAKKAEFSFAGFTVSVPITVPKFDWEAILFSGTIPVVKKSPKCTEKVITDFCKARPANICFEEKLSMFLLKTCDNSA</sequence>
<accession>A0A915CHJ3</accession>